<accession>A0ABP7DBG7</accession>
<feature type="transmembrane region" description="Helical" evidence="5">
    <location>
        <begin position="12"/>
        <end position="33"/>
    </location>
</feature>
<evidence type="ECO:0000313" key="7">
    <source>
        <dbReference type="EMBL" id="GAA3702182.1"/>
    </source>
</evidence>
<dbReference type="EMBL" id="BAABDC010000002">
    <property type="protein sequence ID" value="GAA3702182.1"/>
    <property type="molecule type" value="Genomic_DNA"/>
</dbReference>
<keyword evidence="2 5" id="KW-0812">Transmembrane</keyword>
<keyword evidence="3 5" id="KW-1133">Transmembrane helix</keyword>
<keyword evidence="8" id="KW-1185">Reference proteome</keyword>
<feature type="transmembrane region" description="Helical" evidence="5">
    <location>
        <begin position="53"/>
        <end position="76"/>
    </location>
</feature>
<feature type="transmembrane region" description="Helical" evidence="5">
    <location>
        <begin position="129"/>
        <end position="151"/>
    </location>
</feature>
<feature type="transmembrane region" description="Helical" evidence="5">
    <location>
        <begin position="186"/>
        <end position="204"/>
    </location>
</feature>
<dbReference type="Proteomes" id="UP001501468">
    <property type="component" value="Unassembled WGS sequence"/>
</dbReference>
<protein>
    <recommendedName>
        <fullName evidence="6">ABC-2 type transporter transmembrane domain-containing protein</fullName>
    </recommendedName>
</protein>
<sequence>MEDPGRANVGFAVGLVLYLALLFSGQIISMTVATEKASRISEVLLAVLRPSQVLVGTVLAVATVATIQLLVLSVPLLVGASVTGSSWLPAMAAPDVALAITWFILGFGMFAFLYAAGGALVDKVTEAGTAVLPVTALIIAGYLLGVTVVIGNPSSPWSVAVSIFPLTAPLTMPIRWASGDVPVYQLLLALGLTAVTGLGCIWLASTVYRRALVITGHRVRLGELFRRGGWSGRQGDR</sequence>
<dbReference type="InterPro" id="IPR013525">
    <property type="entry name" value="ABC2_TM"/>
</dbReference>
<name>A0ABP7DBG7_9MICO</name>
<organism evidence="7 8">
    <name type="scientific">Terrabacter ginsenosidimutans</name>
    <dbReference type="NCBI Taxonomy" id="490575"/>
    <lineage>
        <taxon>Bacteria</taxon>
        <taxon>Bacillati</taxon>
        <taxon>Actinomycetota</taxon>
        <taxon>Actinomycetes</taxon>
        <taxon>Micrococcales</taxon>
        <taxon>Intrasporangiaceae</taxon>
        <taxon>Terrabacter</taxon>
    </lineage>
</organism>
<feature type="transmembrane region" description="Helical" evidence="5">
    <location>
        <begin position="96"/>
        <end position="117"/>
    </location>
</feature>
<reference evidence="8" key="1">
    <citation type="journal article" date="2019" name="Int. J. Syst. Evol. Microbiol.">
        <title>The Global Catalogue of Microorganisms (GCM) 10K type strain sequencing project: providing services to taxonomists for standard genome sequencing and annotation.</title>
        <authorList>
            <consortium name="The Broad Institute Genomics Platform"/>
            <consortium name="The Broad Institute Genome Sequencing Center for Infectious Disease"/>
            <person name="Wu L."/>
            <person name="Ma J."/>
        </authorList>
    </citation>
    <scope>NUCLEOTIDE SEQUENCE [LARGE SCALE GENOMIC DNA]</scope>
    <source>
        <strain evidence="8">JCM 17125</strain>
    </source>
</reference>
<gene>
    <name evidence="7" type="ORF">GCM10022399_18290</name>
</gene>
<evidence type="ECO:0000259" key="6">
    <source>
        <dbReference type="Pfam" id="PF12698"/>
    </source>
</evidence>
<evidence type="ECO:0000313" key="8">
    <source>
        <dbReference type="Proteomes" id="UP001501468"/>
    </source>
</evidence>
<evidence type="ECO:0000256" key="1">
    <source>
        <dbReference type="ARBA" id="ARBA00004141"/>
    </source>
</evidence>
<evidence type="ECO:0000256" key="3">
    <source>
        <dbReference type="ARBA" id="ARBA00022989"/>
    </source>
</evidence>
<keyword evidence="4 5" id="KW-0472">Membrane</keyword>
<comment type="caution">
    <text evidence="7">The sequence shown here is derived from an EMBL/GenBank/DDBJ whole genome shotgun (WGS) entry which is preliminary data.</text>
</comment>
<dbReference type="Pfam" id="PF12698">
    <property type="entry name" value="ABC2_membrane_3"/>
    <property type="match status" value="1"/>
</dbReference>
<proteinExistence type="predicted"/>
<evidence type="ECO:0000256" key="4">
    <source>
        <dbReference type="ARBA" id="ARBA00023136"/>
    </source>
</evidence>
<dbReference type="RefSeq" id="WP_344944684.1">
    <property type="nucleotide sequence ID" value="NZ_BAABDC010000002.1"/>
</dbReference>
<comment type="subcellular location">
    <subcellularLocation>
        <location evidence="1">Membrane</location>
        <topology evidence="1">Multi-pass membrane protein</topology>
    </subcellularLocation>
</comment>
<evidence type="ECO:0000256" key="2">
    <source>
        <dbReference type="ARBA" id="ARBA00022692"/>
    </source>
</evidence>
<evidence type="ECO:0000256" key="5">
    <source>
        <dbReference type="SAM" id="Phobius"/>
    </source>
</evidence>
<feature type="domain" description="ABC-2 type transporter transmembrane" evidence="6">
    <location>
        <begin position="9"/>
        <end position="204"/>
    </location>
</feature>